<protein>
    <submittedName>
        <fullName evidence="3">SRPBCC domain-containing protein</fullName>
    </submittedName>
</protein>
<evidence type="ECO:0000259" key="2">
    <source>
        <dbReference type="Pfam" id="PF08327"/>
    </source>
</evidence>
<sequence>PRRLAYRWVYPRAVEPRPGNSMLVEFTLAEEGGKTRLTVVESGLDLMPWPDDEKQGYADSHGKGWARHLERLSAYAPAAPSRPVA</sequence>
<dbReference type="Gene3D" id="3.30.530.20">
    <property type="match status" value="1"/>
</dbReference>
<evidence type="ECO:0000256" key="1">
    <source>
        <dbReference type="ARBA" id="ARBA00006817"/>
    </source>
</evidence>
<organism evidence="3 4">
    <name type="scientific">Candidatus Nephthysia bennettiae</name>
    <dbReference type="NCBI Taxonomy" id="3127016"/>
    <lineage>
        <taxon>Bacteria</taxon>
        <taxon>Bacillati</taxon>
        <taxon>Candidatus Dormiibacterota</taxon>
        <taxon>Candidatus Dormibacteria</taxon>
        <taxon>Candidatus Dormibacterales</taxon>
        <taxon>Candidatus Dormibacteraceae</taxon>
        <taxon>Candidatus Nephthysia</taxon>
    </lineage>
</organism>
<feature type="non-terminal residue" evidence="3">
    <location>
        <position position="1"/>
    </location>
</feature>
<dbReference type="RefSeq" id="WP_338205006.1">
    <property type="nucleotide sequence ID" value="NZ_JAEKNR010000231.1"/>
</dbReference>
<dbReference type="Proteomes" id="UP000612893">
    <property type="component" value="Unassembled WGS sequence"/>
</dbReference>
<dbReference type="Pfam" id="PF08327">
    <property type="entry name" value="AHSA1"/>
    <property type="match status" value="1"/>
</dbReference>
<accession>A0A934KC35</accession>
<keyword evidence="4" id="KW-1185">Reference proteome</keyword>
<dbReference type="AlphaFoldDB" id="A0A934KC35"/>
<name>A0A934KC35_9BACT</name>
<comment type="caution">
    <text evidence="3">The sequence shown here is derived from an EMBL/GenBank/DDBJ whole genome shotgun (WGS) entry which is preliminary data.</text>
</comment>
<feature type="domain" description="Activator of Hsp90 ATPase homologue 1/2-like C-terminal" evidence="2">
    <location>
        <begin position="1"/>
        <end position="75"/>
    </location>
</feature>
<dbReference type="EMBL" id="JAEKNR010000231">
    <property type="protein sequence ID" value="MBJ7600992.1"/>
    <property type="molecule type" value="Genomic_DNA"/>
</dbReference>
<evidence type="ECO:0000313" key="3">
    <source>
        <dbReference type="EMBL" id="MBJ7600992.1"/>
    </source>
</evidence>
<reference evidence="3" key="1">
    <citation type="submission" date="2020-10" db="EMBL/GenBank/DDBJ databases">
        <title>Ca. Dormibacterota MAGs.</title>
        <authorList>
            <person name="Montgomery K."/>
        </authorList>
    </citation>
    <scope>NUCLEOTIDE SEQUENCE [LARGE SCALE GENOMIC DNA]</scope>
    <source>
        <strain evidence="3">SC8812_S17_10</strain>
    </source>
</reference>
<comment type="similarity">
    <text evidence="1">Belongs to the AHA1 family.</text>
</comment>
<dbReference type="InterPro" id="IPR013538">
    <property type="entry name" value="ASHA1/2-like_C"/>
</dbReference>
<proteinExistence type="inferred from homology"/>
<dbReference type="InterPro" id="IPR023393">
    <property type="entry name" value="START-like_dom_sf"/>
</dbReference>
<dbReference type="SUPFAM" id="SSF55961">
    <property type="entry name" value="Bet v1-like"/>
    <property type="match status" value="1"/>
</dbReference>
<gene>
    <name evidence="3" type="ORF">JF922_23345</name>
</gene>
<evidence type="ECO:0000313" key="4">
    <source>
        <dbReference type="Proteomes" id="UP000612893"/>
    </source>
</evidence>